<keyword evidence="3" id="KW-1185">Reference proteome</keyword>
<feature type="domain" description="ChrB N-terminal" evidence="1">
    <location>
        <begin position="33"/>
        <end position="187"/>
    </location>
</feature>
<sequence length="190" mass="21235">MRLAESTDTPDAGEAAEWLILVYRVPSEPTRLRAAVWRRLKGLGAVYLQNSIAALPKSPAAERALQKLRHEILDMPGTAILMSSTVIAGDSHILNLYQSARTDEYDEIVDRCKDFLAGIEKEYQANHFTYAELEENEVDYTKLVNWLAKIRARDTFQAPGSTEADAALAQCAQALEDYASRVYSEESEAH</sequence>
<proteinExistence type="predicted"/>
<dbReference type="InterPro" id="IPR046858">
    <property type="entry name" value="ChrB_N"/>
</dbReference>
<gene>
    <name evidence="2" type="ORF">ACFFP1_15300</name>
</gene>
<comment type="caution">
    <text evidence="2">The sequence shown here is derived from an EMBL/GenBank/DDBJ whole genome shotgun (WGS) entry which is preliminary data.</text>
</comment>
<evidence type="ECO:0000313" key="3">
    <source>
        <dbReference type="Proteomes" id="UP001589702"/>
    </source>
</evidence>
<evidence type="ECO:0000313" key="2">
    <source>
        <dbReference type="EMBL" id="MFB9820863.1"/>
    </source>
</evidence>
<organism evidence="2 3">
    <name type="scientific">Arthrobacter ramosus</name>
    <dbReference type="NCBI Taxonomy" id="1672"/>
    <lineage>
        <taxon>Bacteria</taxon>
        <taxon>Bacillati</taxon>
        <taxon>Actinomycetota</taxon>
        <taxon>Actinomycetes</taxon>
        <taxon>Micrococcales</taxon>
        <taxon>Micrococcaceae</taxon>
        <taxon>Arthrobacter</taxon>
    </lineage>
</organism>
<accession>A0ABV5Y1I8</accession>
<name>A0ABV5Y1I8_ARTRM</name>
<dbReference type="Proteomes" id="UP001589702">
    <property type="component" value="Unassembled WGS sequence"/>
</dbReference>
<protein>
    <submittedName>
        <fullName evidence="2">Chromate resistance protein ChrB</fullName>
    </submittedName>
</protein>
<evidence type="ECO:0000259" key="1">
    <source>
        <dbReference type="Pfam" id="PF20229"/>
    </source>
</evidence>
<dbReference type="RefSeq" id="WP_234751500.1">
    <property type="nucleotide sequence ID" value="NZ_BAAAWN010000001.1"/>
</dbReference>
<dbReference type="EMBL" id="JBHMBC010000025">
    <property type="protein sequence ID" value="MFB9820863.1"/>
    <property type="molecule type" value="Genomic_DNA"/>
</dbReference>
<reference evidence="2 3" key="1">
    <citation type="submission" date="2024-09" db="EMBL/GenBank/DDBJ databases">
        <authorList>
            <person name="Sun Q."/>
            <person name="Mori K."/>
        </authorList>
    </citation>
    <scope>NUCLEOTIDE SEQUENCE [LARGE SCALE GENOMIC DNA]</scope>
    <source>
        <strain evidence="2 3">JCM 1334</strain>
    </source>
</reference>
<dbReference type="Pfam" id="PF20229">
    <property type="entry name" value="ChrB_N"/>
    <property type="match status" value="1"/>
</dbReference>